<comment type="domain">
    <text evidence="11">Dimerization mediated by the LisH domain may be required to activate dynein.</text>
</comment>
<comment type="similarity">
    <text evidence="11">Belongs to the WD repeat LIS1/nudF family.</text>
</comment>
<dbReference type="GO" id="GO:0005874">
    <property type="term" value="C:microtubule"/>
    <property type="evidence" value="ECO:0007669"/>
    <property type="project" value="UniProtKB-KW"/>
</dbReference>
<evidence type="ECO:0000313" key="17">
    <source>
        <dbReference type="WBParaSite" id="TASK_0000552601-mRNA-1"/>
    </source>
</evidence>
<keyword evidence="8 11" id="KW-0175">Coiled coil</keyword>
<keyword evidence="2 11" id="KW-0963">Cytoplasm</keyword>
<dbReference type="WBParaSite" id="TASK_0000552601-mRNA-1">
    <property type="protein sequence ID" value="TASK_0000552601-mRNA-1"/>
    <property type="gene ID" value="TASK_0000552601"/>
</dbReference>
<dbReference type="OrthoDB" id="674604at2759"/>
<reference evidence="17" key="1">
    <citation type="submission" date="2017-02" db="UniProtKB">
        <authorList>
            <consortium name="WormBaseParasite"/>
        </authorList>
    </citation>
    <scope>IDENTIFICATION</scope>
</reference>
<feature type="repeat" description="WD" evidence="12">
    <location>
        <begin position="162"/>
        <end position="203"/>
    </location>
</feature>
<evidence type="ECO:0000256" key="4">
    <source>
        <dbReference type="ARBA" id="ARBA00022618"/>
    </source>
</evidence>
<evidence type="ECO:0000256" key="10">
    <source>
        <dbReference type="ARBA" id="ARBA00023306"/>
    </source>
</evidence>
<dbReference type="GO" id="GO:0051301">
    <property type="term" value="P:cell division"/>
    <property type="evidence" value="ECO:0007669"/>
    <property type="project" value="UniProtKB-KW"/>
</dbReference>
<evidence type="ECO:0000256" key="5">
    <source>
        <dbReference type="ARBA" id="ARBA00022701"/>
    </source>
</evidence>
<dbReference type="InterPro" id="IPR020472">
    <property type="entry name" value="WD40_PAC1"/>
</dbReference>
<evidence type="ECO:0000256" key="2">
    <source>
        <dbReference type="ARBA" id="ARBA00022490"/>
    </source>
</evidence>
<dbReference type="InterPro" id="IPR001680">
    <property type="entry name" value="WD40_rpt"/>
</dbReference>
<dbReference type="Pfam" id="PF24951">
    <property type="entry name" value="LisH_PAC1"/>
    <property type="match status" value="1"/>
</dbReference>
<dbReference type="InterPro" id="IPR017252">
    <property type="entry name" value="Dynein_regulator_LIS1"/>
</dbReference>
<evidence type="ECO:0000313" key="16">
    <source>
        <dbReference type="Proteomes" id="UP000282613"/>
    </source>
</evidence>
<dbReference type="PROSITE" id="PS50896">
    <property type="entry name" value="LISH"/>
    <property type="match status" value="1"/>
</dbReference>
<dbReference type="PANTHER" id="PTHR19846">
    <property type="entry name" value="WD40 REPEAT PROTEIN"/>
    <property type="match status" value="1"/>
</dbReference>
<dbReference type="GO" id="GO:0000132">
    <property type="term" value="P:establishment of mitotic spindle orientation"/>
    <property type="evidence" value="ECO:0007669"/>
    <property type="project" value="UniProtKB-UniRule"/>
</dbReference>
<dbReference type="HAMAP" id="MF_03141">
    <property type="entry name" value="lis1"/>
    <property type="match status" value="1"/>
</dbReference>
<dbReference type="CDD" id="cd00200">
    <property type="entry name" value="WD40"/>
    <property type="match status" value="1"/>
</dbReference>
<dbReference type="GO" id="GO:0000398">
    <property type="term" value="P:mRNA splicing, via spliceosome"/>
    <property type="evidence" value="ECO:0007669"/>
    <property type="project" value="TreeGrafter"/>
</dbReference>
<dbReference type="PROSITE" id="PS50294">
    <property type="entry name" value="WD_REPEATS_REGION"/>
    <property type="match status" value="6"/>
</dbReference>
<evidence type="ECO:0000259" key="14">
    <source>
        <dbReference type="Pfam" id="PF24951"/>
    </source>
</evidence>
<evidence type="ECO:0000256" key="1">
    <source>
        <dbReference type="ARBA" id="ARBA00022448"/>
    </source>
</evidence>
<dbReference type="GO" id="GO:0005813">
    <property type="term" value="C:centrosome"/>
    <property type="evidence" value="ECO:0007669"/>
    <property type="project" value="UniProtKB-SubCell"/>
</dbReference>
<evidence type="ECO:0000256" key="11">
    <source>
        <dbReference type="HAMAP-Rule" id="MF_03141"/>
    </source>
</evidence>
<gene>
    <name evidence="15" type="ORF">TASK_LOCUS5527</name>
</gene>
<dbReference type="SMART" id="SM00667">
    <property type="entry name" value="LisH"/>
    <property type="match status" value="1"/>
</dbReference>
<keyword evidence="10 11" id="KW-0131">Cell cycle</keyword>
<evidence type="ECO:0000256" key="8">
    <source>
        <dbReference type="ARBA" id="ARBA00023054"/>
    </source>
</evidence>
<keyword evidence="9 11" id="KW-0206">Cytoskeleton</keyword>
<dbReference type="GO" id="GO:0005737">
    <property type="term" value="C:cytoplasm"/>
    <property type="evidence" value="ECO:0007669"/>
    <property type="project" value="UniProtKB-UniRule"/>
</dbReference>
<evidence type="ECO:0000256" key="12">
    <source>
        <dbReference type="PROSITE-ProRule" id="PRU00221"/>
    </source>
</evidence>
<dbReference type="Pfam" id="PF00400">
    <property type="entry name" value="WD40"/>
    <property type="match status" value="3"/>
</dbReference>
<comment type="subcellular location">
    <subcellularLocation>
        <location evidence="11">Cytoplasm</location>
        <location evidence="11">Cytoskeleton</location>
    </subcellularLocation>
    <subcellularLocation>
        <location evidence="11">Cytoplasm</location>
        <location evidence="11">Cytoskeleton</location>
        <location evidence="11">Microtubule organizing center</location>
        <location evidence="11">Centrosome</location>
    </subcellularLocation>
    <text evidence="11">Localizes to the plus end of microtubules and to the centrosome.</text>
</comment>
<feature type="domain" description="PAC1-like LisH-like dimerisation" evidence="14">
    <location>
        <begin position="5"/>
        <end position="38"/>
    </location>
</feature>
<proteinExistence type="inferred from homology"/>
<dbReference type="GO" id="GO:0030621">
    <property type="term" value="F:U4 snRNA binding"/>
    <property type="evidence" value="ECO:0007669"/>
    <property type="project" value="TreeGrafter"/>
</dbReference>
<dbReference type="EMBL" id="UYRS01018422">
    <property type="protein sequence ID" value="VDK35225.1"/>
    <property type="molecule type" value="Genomic_DNA"/>
</dbReference>
<evidence type="ECO:0000256" key="3">
    <source>
        <dbReference type="ARBA" id="ARBA00022574"/>
    </source>
</evidence>
<dbReference type="InterPro" id="IPR037190">
    <property type="entry name" value="LIS1_N"/>
</dbReference>
<dbReference type="InterPro" id="IPR019775">
    <property type="entry name" value="WD40_repeat_CS"/>
</dbReference>
<sequence length="451" mass="49879">MVLSERQRDELHQAIADYLRSNGYEQALNEFKREASLNPNIESKFAGLLEKKWTSVIRLQMKVMDLESKLAEAERENKQLQTSAGYGPVGAAPGSGLPGRGGDRRGGVDAIPRPPAKYTLTGHRSTVTRVKLHPHYNVFVSASEDATIKVWDYEAGEFEATLKGHTDAVQDVGFDPSGNLLVSCSADMQVKLWDFTTYTCIKTLSGHDHSVSSVCFLPSGDFLISASRDKTIKIWEVATGYCVKTLTEHREWIRCVRPNSDGSLLASCSNDQVVRVWAMGGSARDCKALAVLHGHEHVVECVAWMASNNPQAAKAIAAAAIKSENGALQQQQLNGGDVSVSVTTSEDAPIILASGARDRQICIWDVRAATCLFILTGHDNWVRQLVFHPHSKYLLSASDDKTVRVWDLRNRRCHKTLEAHSHFVTTLDIHRTAPYLITGSVDQTIRVWECR</sequence>
<evidence type="ECO:0000256" key="7">
    <source>
        <dbReference type="ARBA" id="ARBA00022776"/>
    </source>
</evidence>
<dbReference type="AlphaFoldDB" id="A0A0R3W5V1"/>
<feature type="repeat" description="WD" evidence="12">
    <location>
        <begin position="375"/>
        <end position="416"/>
    </location>
</feature>
<dbReference type="InterPro" id="IPR056795">
    <property type="entry name" value="PAC1-like_LisH-like_dom"/>
</dbReference>
<dbReference type="GO" id="GO:0070840">
    <property type="term" value="F:dynein complex binding"/>
    <property type="evidence" value="ECO:0007669"/>
    <property type="project" value="UniProtKB-UniRule"/>
</dbReference>
<dbReference type="SUPFAM" id="SSF50978">
    <property type="entry name" value="WD40 repeat-like"/>
    <property type="match status" value="1"/>
</dbReference>
<dbReference type="PRINTS" id="PR00320">
    <property type="entry name" value="GPROTEINBRPT"/>
</dbReference>
<dbReference type="SUPFAM" id="SSF109925">
    <property type="entry name" value="Lissencephaly-1 protein (Lis-1, PAF-AH alpha) N-terminal domain"/>
    <property type="match status" value="1"/>
</dbReference>
<dbReference type="Gene3D" id="2.130.10.10">
    <property type="entry name" value="YVTN repeat-like/Quinoprotein amine dehydrogenase"/>
    <property type="match status" value="1"/>
</dbReference>
<dbReference type="PROSITE" id="PS00678">
    <property type="entry name" value="WD_REPEATS_1"/>
    <property type="match status" value="5"/>
</dbReference>
<dbReference type="PIRSF" id="PIRSF037647">
    <property type="entry name" value="Dynein_regulator_Lis1"/>
    <property type="match status" value="1"/>
</dbReference>
<reference evidence="15 16" key="2">
    <citation type="submission" date="2018-11" db="EMBL/GenBank/DDBJ databases">
        <authorList>
            <consortium name="Pathogen Informatics"/>
        </authorList>
    </citation>
    <scope>NUCLEOTIDE SEQUENCE [LARGE SCALE GENOMIC DNA]</scope>
</reference>
<dbReference type="STRING" id="60517.A0A0R3W5V1"/>
<feature type="repeat" description="WD" evidence="12">
    <location>
        <begin position="120"/>
        <end position="161"/>
    </location>
</feature>
<keyword evidence="4 11" id="KW-0132">Cell division</keyword>
<evidence type="ECO:0000313" key="15">
    <source>
        <dbReference type="EMBL" id="VDK35225.1"/>
    </source>
</evidence>
<dbReference type="Gene3D" id="1.20.960.30">
    <property type="match status" value="1"/>
</dbReference>
<comment type="function">
    <text evidence="11">Positively regulates the activity of the minus-end directed microtubule motor protein dynein. May enhance dynein-mediated microtubule sliding by targeting dynein to the microtubule plus end. Required for several dynein- and microtubule-dependent processes.</text>
</comment>
<dbReference type="GO" id="GO:0017070">
    <property type="term" value="F:U6 snRNA binding"/>
    <property type="evidence" value="ECO:0007669"/>
    <property type="project" value="TreeGrafter"/>
</dbReference>
<feature type="repeat" description="WD" evidence="12">
    <location>
        <begin position="246"/>
        <end position="277"/>
    </location>
</feature>
<dbReference type="FunFam" id="1.20.960.30:FF:000002">
    <property type="entry name" value="Platelet-activating factor acetylhydrolase ib"/>
    <property type="match status" value="1"/>
</dbReference>
<evidence type="ECO:0000256" key="13">
    <source>
        <dbReference type="SAM" id="MobiDB-lite"/>
    </source>
</evidence>
<keyword evidence="3 12" id="KW-0853">WD repeat</keyword>
<keyword evidence="16" id="KW-1185">Reference proteome</keyword>
<dbReference type="InterPro" id="IPR015943">
    <property type="entry name" value="WD40/YVTN_repeat-like_dom_sf"/>
</dbReference>
<dbReference type="SMART" id="SM00320">
    <property type="entry name" value="WD40"/>
    <property type="match status" value="7"/>
</dbReference>
<keyword evidence="7 11" id="KW-0498">Mitosis</keyword>
<dbReference type="PANTHER" id="PTHR19846:SF0">
    <property type="entry name" value="PRE-MRNA PROCESSING FACTOR 4"/>
    <property type="match status" value="1"/>
</dbReference>
<keyword evidence="5 11" id="KW-0493">Microtubule</keyword>
<feature type="repeat" description="WD" evidence="12">
    <location>
        <begin position="417"/>
        <end position="451"/>
    </location>
</feature>
<name>A0A0R3W5V1_TAEAS</name>
<keyword evidence="1 11" id="KW-0813">Transport</keyword>
<dbReference type="InterPro" id="IPR036322">
    <property type="entry name" value="WD40_repeat_dom_sf"/>
</dbReference>
<dbReference type="InterPro" id="IPR006594">
    <property type="entry name" value="LisH"/>
</dbReference>
<dbReference type="GO" id="GO:0046540">
    <property type="term" value="C:U4/U6 x U5 tri-snRNP complex"/>
    <property type="evidence" value="ECO:0007669"/>
    <property type="project" value="TreeGrafter"/>
</dbReference>
<feature type="repeat" description="WD" evidence="12">
    <location>
        <begin position="204"/>
        <end position="245"/>
    </location>
</feature>
<keyword evidence="6" id="KW-0677">Repeat</keyword>
<dbReference type="PROSITE" id="PS50082">
    <property type="entry name" value="WD_REPEATS_2"/>
    <property type="match status" value="6"/>
</dbReference>
<feature type="region of interest" description="Disordered" evidence="13">
    <location>
        <begin position="74"/>
        <end position="115"/>
    </location>
</feature>
<dbReference type="Pfam" id="PF25173">
    <property type="entry name" value="Beta-prop_WDR3_1st"/>
    <property type="match status" value="1"/>
</dbReference>
<dbReference type="GO" id="GO:0051012">
    <property type="term" value="P:microtubule sliding"/>
    <property type="evidence" value="ECO:0007669"/>
    <property type="project" value="UniProtKB-UniRule"/>
</dbReference>
<evidence type="ECO:0000256" key="9">
    <source>
        <dbReference type="ARBA" id="ARBA00023212"/>
    </source>
</evidence>
<accession>A0A0R3W5V1</accession>
<protein>
    <recommendedName>
        <fullName evidence="11">Lissencephaly-1 homolog</fullName>
    </recommendedName>
</protein>
<evidence type="ECO:0000256" key="6">
    <source>
        <dbReference type="ARBA" id="ARBA00022737"/>
    </source>
</evidence>
<organism evidence="17">
    <name type="scientific">Taenia asiatica</name>
    <name type="common">Asian tapeworm</name>
    <dbReference type="NCBI Taxonomy" id="60517"/>
    <lineage>
        <taxon>Eukaryota</taxon>
        <taxon>Metazoa</taxon>
        <taxon>Spiralia</taxon>
        <taxon>Lophotrochozoa</taxon>
        <taxon>Platyhelminthes</taxon>
        <taxon>Cestoda</taxon>
        <taxon>Eucestoda</taxon>
        <taxon>Cyclophyllidea</taxon>
        <taxon>Taeniidae</taxon>
        <taxon>Taenia</taxon>
    </lineage>
</organism>
<dbReference type="GO" id="GO:0005875">
    <property type="term" value="C:microtubule associated complex"/>
    <property type="evidence" value="ECO:0007669"/>
    <property type="project" value="UniProtKB-UniRule"/>
</dbReference>
<dbReference type="Proteomes" id="UP000282613">
    <property type="component" value="Unassembled WGS sequence"/>
</dbReference>